<keyword evidence="1" id="KW-1133">Transmembrane helix</keyword>
<keyword evidence="1" id="KW-0812">Transmembrane</keyword>
<feature type="transmembrane region" description="Helical" evidence="1">
    <location>
        <begin position="39"/>
        <end position="57"/>
    </location>
</feature>
<keyword evidence="2" id="KW-1185">Reference proteome</keyword>
<evidence type="ECO:0000256" key="1">
    <source>
        <dbReference type="SAM" id="Phobius"/>
    </source>
</evidence>
<protein>
    <submittedName>
        <fullName evidence="3">Ovule protein</fullName>
    </submittedName>
</protein>
<proteinExistence type="predicted"/>
<name>A0A1I7W6B1_HETBA</name>
<dbReference type="Proteomes" id="UP000095283">
    <property type="component" value="Unplaced"/>
</dbReference>
<keyword evidence="1" id="KW-0472">Membrane</keyword>
<evidence type="ECO:0000313" key="2">
    <source>
        <dbReference type="Proteomes" id="UP000095283"/>
    </source>
</evidence>
<organism evidence="2 3">
    <name type="scientific">Heterorhabditis bacteriophora</name>
    <name type="common">Entomopathogenic nematode worm</name>
    <dbReference type="NCBI Taxonomy" id="37862"/>
    <lineage>
        <taxon>Eukaryota</taxon>
        <taxon>Metazoa</taxon>
        <taxon>Ecdysozoa</taxon>
        <taxon>Nematoda</taxon>
        <taxon>Chromadorea</taxon>
        <taxon>Rhabditida</taxon>
        <taxon>Rhabditina</taxon>
        <taxon>Rhabditomorpha</taxon>
        <taxon>Strongyloidea</taxon>
        <taxon>Heterorhabditidae</taxon>
        <taxon>Heterorhabditis</taxon>
    </lineage>
</organism>
<evidence type="ECO:0000313" key="3">
    <source>
        <dbReference type="WBParaSite" id="Hba_00160"/>
    </source>
</evidence>
<sequence>MYGTQKRPLVDALCIPLLFFQGIRTTVFFLLIMIFMQRLLVSSSICLTFSSVLYFSFSFSVRSLSNVQHLLPGSQCCILLFILKLTFNNQI</sequence>
<reference evidence="3" key="1">
    <citation type="submission" date="2016-11" db="UniProtKB">
        <authorList>
            <consortium name="WormBaseParasite"/>
        </authorList>
    </citation>
    <scope>IDENTIFICATION</scope>
</reference>
<accession>A0A1I7W6B1</accession>
<dbReference type="AlphaFoldDB" id="A0A1I7W6B1"/>
<feature type="transmembrane region" description="Helical" evidence="1">
    <location>
        <begin position="12"/>
        <end position="32"/>
    </location>
</feature>
<dbReference type="WBParaSite" id="Hba_00160">
    <property type="protein sequence ID" value="Hba_00160"/>
    <property type="gene ID" value="Hba_00160"/>
</dbReference>